<comment type="function">
    <text evidence="4">Inhibits the enzyme activity of ATPase.</text>
</comment>
<comment type="subcellular location">
    <subcellularLocation>
        <location evidence="1">Mitochondrion</location>
    </subcellularLocation>
</comment>
<protein>
    <recommendedName>
        <fullName evidence="4">ATPase inhibitor, mitochondrial</fullName>
    </recommendedName>
</protein>
<reference evidence="6" key="1">
    <citation type="submission" date="2016-04" db="EMBL/GenBank/DDBJ databases">
        <authorList>
            <person name="Evans L.H."/>
            <person name="Alamgir A."/>
            <person name="Owens N."/>
            <person name="Weber N.D."/>
            <person name="Virtaneva K."/>
            <person name="Barbian K."/>
            <person name="Babar A."/>
            <person name="Rosenke K."/>
        </authorList>
    </citation>
    <scope>NUCLEOTIDE SEQUENCE [LARGE SCALE GENOMIC DNA]</scope>
    <source>
        <strain evidence="6">CBS 101.48</strain>
    </source>
</reference>
<dbReference type="InterPro" id="IPR007648">
    <property type="entry name" value="ATPase_inhibitor_mt"/>
</dbReference>
<proteinExistence type="inferred from homology"/>
<feature type="region of interest" description="Disordered" evidence="5">
    <location>
        <begin position="24"/>
        <end position="49"/>
    </location>
</feature>
<keyword evidence="3" id="KW-0496">Mitochondrion</keyword>
<keyword evidence="7" id="KW-1185">Reference proteome</keyword>
<dbReference type="Gene3D" id="1.20.5.500">
    <property type="entry name" value="Single helix bin"/>
    <property type="match status" value="1"/>
</dbReference>
<evidence type="ECO:0000256" key="3">
    <source>
        <dbReference type="ARBA" id="ARBA00023128"/>
    </source>
</evidence>
<feature type="compositionally biased region" description="Low complexity" evidence="5">
    <location>
        <begin position="24"/>
        <end position="34"/>
    </location>
</feature>
<dbReference type="STRING" id="4829.A0A163LNX5"/>
<evidence type="ECO:0000256" key="4">
    <source>
        <dbReference type="RuleBase" id="RU368087"/>
    </source>
</evidence>
<organism evidence="6">
    <name type="scientific">Absidia glauca</name>
    <name type="common">Pin mould</name>
    <dbReference type="NCBI Taxonomy" id="4829"/>
    <lineage>
        <taxon>Eukaryota</taxon>
        <taxon>Fungi</taxon>
        <taxon>Fungi incertae sedis</taxon>
        <taxon>Mucoromycota</taxon>
        <taxon>Mucoromycotina</taxon>
        <taxon>Mucoromycetes</taxon>
        <taxon>Mucorales</taxon>
        <taxon>Cunninghamellaceae</taxon>
        <taxon>Absidia</taxon>
    </lineage>
</organism>
<evidence type="ECO:0000256" key="2">
    <source>
        <dbReference type="ARBA" id="ARBA00010901"/>
    </source>
</evidence>
<name>A0A163LNX5_ABSGL</name>
<dbReference type="Proteomes" id="UP000078561">
    <property type="component" value="Unassembled WGS sequence"/>
</dbReference>
<dbReference type="InParanoid" id="A0A163LNX5"/>
<dbReference type="EMBL" id="LT550056">
    <property type="protein sequence ID" value="SAL94958.1"/>
    <property type="molecule type" value="Genomic_DNA"/>
</dbReference>
<accession>A0A163LNX5</accession>
<dbReference type="AlphaFoldDB" id="A0A163LNX5"/>
<dbReference type="Pfam" id="PF04568">
    <property type="entry name" value="IATP"/>
    <property type="match status" value="1"/>
</dbReference>
<feature type="compositionally biased region" description="Basic and acidic residues" evidence="5">
    <location>
        <begin position="40"/>
        <end position="49"/>
    </location>
</feature>
<dbReference type="GO" id="GO:0042030">
    <property type="term" value="F:ATPase inhibitor activity"/>
    <property type="evidence" value="ECO:0007669"/>
    <property type="project" value="InterPro"/>
</dbReference>
<dbReference type="OrthoDB" id="5532350at2759"/>
<comment type="similarity">
    <text evidence="2 4">Belongs to the ATPase inhibitor family.</text>
</comment>
<gene>
    <name evidence="6" type="primary">ABSGL_00252.1 scaffold 367</name>
</gene>
<evidence type="ECO:0000313" key="7">
    <source>
        <dbReference type="Proteomes" id="UP000078561"/>
    </source>
</evidence>
<evidence type="ECO:0000313" key="6">
    <source>
        <dbReference type="EMBL" id="SAL94958.1"/>
    </source>
</evidence>
<dbReference type="GO" id="GO:0005739">
    <property type="term" value="C:mitochondrion"/>
    <property type="evidence" value="ECO:0007669"/>
    <property type="project" value="UniProtKB-SubCell"/>
</dbReference>
<evidence type="ECO:0000256" key="1">
    <source>
        <dbReference type="ARBA" id="ARBA00004173"/>
    </source>
</evidence>
<evidence type="ECO:0000256" key="5">
    <source>
        <dbReference type="SAM" id="MobiDB-lite"/>
    </source>
</evidence>
<sequence length="87" mass="9555">MISHRATTRLRLDVLRCTKRFSSSADGSAGSTVAAGGGFSEKEKAAENQWARTHDNEKLKALHAELEKQKKVTDDIAKKVEALENKS</sequence>